<proteinExistence type="predicted"/>
<name>A0A392PHP0_9FABA</name>
<dbReference type="EMBL" id="LXQA010080771">
    <property type="protein sequence ID" value="MCI11601.1"/>
    <property type="molecule type" value="Genomic_DNA"/>
</dbReference>
<keyword evidence="2" id="KW-1185">Reference proteome</keyword>
<protein>
    <submittedName>
        <fullName evidence="1">Glycerophosphoryl diester phosphodiesterase family protein</fullName>
    </submittedName>
</protein>
<evidence type="ECO:0000313" key="2">
    <source>
        <dbReference type="Proteomes" id="UP000265520"/>
    </source>
</evidence>
<comment type="caution">
    <text evidence="1">The sequence shown here is derived from an EMBL/GenBank/DDBJ whole genome shotgun (WGS) entry which is preliminary data.</text>
</comment>
<accession>A0A392PHP0</accession>
<organism evidence="1 2">
    <name type="scientific">Trifolium medium</name>
    <dbReference type="NCBI Taxonomy" id="97028"/>
    <lineage>
        <taxon>Eukaryota</taxon>
        <taxon>Viridiplantae</taxon>
        <taxon>Streptophyta</taxon>
        <taxon>Embryophyta</taxon>
        <taxon>Tracheophyta</taxon>
        <taxon>Spermatophyta</taxon>
        <taxon>Magnoliopsida</taxon>
        <taxon>eudicotyledons</taxon>
        <taxon>Gunneridae</taxon>
        <taxon>Pentapetalae</taxon>
        <taxon>rosids</taxon>
        <taxon>fabids</taxon>
        <taxon>Fabales</taxon>
        <taxon>Fabaceae</taxon>
        <taxon>Papilionoideae</taxon>
        <taxon>50 kb inversion clade</taxon>
        <taxon>NPAAA clade</taxon>
        <taxon>Hologalegina</taxon>
        <taxon>IRL clade</taxon>
        <taxon>Trifolieae</taxon>
        <taxon>Trifolium</taxon>
    </lineage>
</organism>
<evidence type="ECO:0000313" key="1">
    <source>
        <dbReference type="EMBL" id="MCI11601.1"/>
    </source>
</evidence>
<reference evidence="1 2" key="1">
    <citation type="journal article" date="2018" name="Front. Plant Sci.">
        <title>Red Clover (Trifolium pratense) and Zigzag Clover (T. medium) - A Picture of Genomic Similarities and Differences.</title>
        <authorList>
            <person name="Dluhosova J."/>
            <person name="Istvanek J."/>
            <person name="Nedelnik J."/>
            <person name="Repkova J."/>
        </authorList>
    </citation>
    <scope>NUCLEOTIDE SEQUENCE [LARGE SCALE GENOMIC DNA]</scope>
    <source>
        <strain evidence="2">cv. 10/8</strain>
        <tissue evidence="1">Leaf</tissue>
    </source>
</reference>
<dbReference type="AlphaFoldDB" id="A0A392PHP0"/>
<sequence length="93" mass="9354">GSPCSDPNNVATILPAQAGELQSTVPPTLLPPSEAPLPPLKVENVVDPPLPAVINVNAPSALAPPPPSGAWKNAANHGFSLVAIIVLVTSLTL</sequence>
<feature type="non-terminal residue" evidence="1">
    <location>
        <position position="1"/>
    </location>
</feature>
<dbReference type="Proteomes" id="UP000265520">
    <property type="component" value="Unassembled WGS sequence"/>
</dbReference>